<dbReference type="GO" id="GO:0016787">
    <property type="term" value="F:hydrolase activity"/>
    <property type="evidence" value="ECO:0007669"/>
    <property type="project" value="UniProtKB-KW"/>
</dbReference>
<accession>A0A371BBS3</accession>
<dbReference type="AlphaFoldDB" id="A0A371BBS3"/>
<organism evidence="3 4">
    <name type="scientific">Undibacter mobilis</name>
    <dbReference type="NCBI Taxonomy" id="2292256"/>
    <lineage>
        <taxon>Bacteria</taxon>
        <taxon>Pseudomonadati</taxon>
        <taxon>Pseudomonadota</taxon>
        <taxon>Alphaproteobacteria</taxon>
        <taxon>Hyphomicrobiales</taxon>
        <taxon>Nitrobacteraceae</taxon>
        <taxon>Undibacter</taxon>
    </lineage>
</organism>
<evidence type="ECO:0000313" key="3">
    <source>
        <dbReference type="EMBL" id="RDV05000.1"/>
    </source>
</evidence>
<keyword evidence="4" id="KW-1185">Reference proteome</keyword>
<sequence length="318" mass="33874">MNRFKMSNALVKNLASHERGGRRAGEMNVPDRIDAGSNCSATMFSVPVVAVPRQAPAREGMADLGPVRLWHWDTGGGGEAVVLMHPVVGSGAMWLYQQPALAAAGYRVIGYSRRGHYRSEAGPQNDPGTAAGDLRALLDYLGLERVHLIGSAAGGFAAADFAITFPERLSSLTLATSLVAVQDASYMAATAPLRPHAFENLPREFREIGPAYRAENPEGLALWLAMTGEAVATPVKQAFASALDLASLAMLDLPVLVLASDADMYAPPPVMKRLADVIPGARVALVRGAGHSAYWEQPQAFNDAVLGFLDSVRTSRLR</sequence>
<dbReference type="InterPro" id="IPR013595">
    <property type="entry name" value="Pept_S33_TAP-like_C"/>
</dbReference>
<dbReference type="OrthoDB" id="9815441at2"/>
<dbReference type="Proteomes" id="UP000263993">
    <property type="component" value="Unassembled WGS sequence"/>
</dbReference>
<dbReference type="PRINTS" id="PR00111">
    <property type="entry name" value="ABHYDROLASE"/>
</dbReference>
<dbReference type="InterPro" id="IPR029058">
    <property type="entry name" value="AB_hydrolase_fold"/>
</dbReference>
<dbReference type="InterPro" id="IPR000073">
    <property type="entry name" value="AB_hydrolase_1"/>
</dbReference>
<dbReference type="InterPro" id="IPR050471">
    <property type="entry name" value="AB_hydrolase"/>
</dbReference>
<evidence type="ECO:0000259" key="2">
    <source>
        <dbReference type="Pfam" id="PF08386"/>
    </source>
</evidence>
<dbReference type="RefSeq" id="WP_115517024.1">
    <property type="nucleotide sequence ID" value="NZ_QRGO01000001.1"/>
</dbReference>
<evidence type="ECO:0000259" key="1">
    <source>
        <dbReference type="Pfam" id="PF00561"/>
    </source>
</evidence>
<dbReference type="PANTHER" id="PTHR43433:SF4">
    <property type="entry name" value="NON-HEME CHLOROPEROXIDASE-RELATED"/>
    <property type="match status" value="1"/>
</dbReference>
<keyword evidence="3" id="KW-0378">Hydrolase</keyword>
<name>A0A371BBS3_9BRAD</name>
<dbReference type="Pfam" id="PF08386">
    <property type="entry name" value="Abhydrolase_4"/>
    <property type="match status" value="1"/>
</dbReference>
<reference evidence="4" key="1">
    <citation type="submission" date="2018-08" db="EMBL/GenBank/DDBJ databases">
        <authorList>
            <person name="Kim S.-J."/>
            <person name="Jung G.-Y."/>
        </authorList>
    </citation>
    <scope>NUCLEOTIDE SEQUENCE [LARGE SCALE GENOMIC DNA]</scope>
    <source>
        <strain evidence="4">GY_H</strain>
    </source>
</reference>
<dbReference type="Pfam" id="PF00561">
    <property type="entry name" value="Abhydrolase_1"/>
    <property type="match status" value="1"/>
</dbReference>
<evidence type="ECO:0000313" key="4">
    <source>
        <dbReference type="Proteomes" id="UP000263993"/>
    </source>
</evidence>
<dbReference type="Gene3D" id="3.40.50.1820">
    <property type="entry name" value="alpha/beta hydrolase"/>
    <property type="match status" value="1"/>
</dbReference>
<dbReference type="PANTHER" id="PTHR43433">
    <property type="entry name" value="HYDROLASE, ALPHA/BETA FOLD FAMILY PROTEIN"/>
    <property type="match status" value="1"/>
</dbReference>
<dbReference type="EMBL" id="QRGO01000001">
    <property type="protein sequence ID" value="RDV05000.1"/>
    <property type="molecule type" value="Genomic_DNA"/>
</dbReference>
<comment type="caution">
    <text evidence="3">The sequence shown here is derived from an EMBL/GenBank/DDBJ whole genome shotgun (WGS) entry which is preliminary data.</text>
</comment>
<dbReference type="SUPFAM" id="SSF53474">
    <property type="entry name" value="alpha/beta-Hydrolases"/>
    <property type="match status" value="1"/>
</dbReference>
<proteinExistence type="predicted"/>
<gene>
    <name evidence="3" type="ORF">DXH78_10755</name>
</gene>
<feature type="domain" description="Peptidase S33 tripeptidyl aminopeptidase-like C-terminal" evidence="2">
    <location>
        <begin position="252"/>
        <end position="311"/>
    </location>
</feature>
<feature type="domain" description="AB hydrolase-1" evidence="1">
    <location>
        <begin position="80"/>
        <end position="207"/>
    </location>
</feature>
<protein>
    <submittedName>
        <fullName evidence="3">Alpha/beta fold hydrolase</fullName>
    </submittedName>
</protein>